<accession>A0ABR4I1F8</accession>
<name>A0ABR4I1F8_9EURO</name>
<evidence type="ECO:0000313" key="2">
    <source>
        <dbReference type="EMBL" id="KAL2821583.1"/>
    </source>
</evidence>
<reference evidence="2 3" key="1">
    <citation type="submission" date="2024-07" db="EMBL/GenBank/DDBJ databases">
        <title>Section-level genome sequencing and comparative genomics of Aspergillus sections Usti and Cavernicolus.</title>
        <authorList>
            <consortium name="Lawrence Berkeley National Laboratory"/>
            <person name="Nybo J.L."/>
            <person name="Vesth T.C."/>
            <person name="Theobald S."/>
            <person name="Frisvad J.C."/>
            <person name="Larsen T.O."/>
            <person name="Kjaerboelling I."/>
            <person name="Rothschild-Mancinelli K."/>
            <person name="Lyhne E.K."/>
            <person name="Kogle M.E."/>
            <person name="Barry K."/>
            <person name="Clum A."/>
            <person name="Na H."/>
            <person name="Ledsgaard L."/>
            <person name="Lin J."/>
            <person name="Lipzen A."/>
            <person name="Kuo A."/>
            <person name="Riley R."/>
            <person name="Mondo S."/>
            <person name="Labutti K."/>
            <person name="Haridas S."/>
            <person name="Pangalinan J."/>
            <person name="Salamov A.A."/>
            <person name="Simmons B.A."/>
            <person name="Magnuson J.K."/>
            <person name="Chen J."/>
            <person name="Drula E."/>
            <person name="Henrissat B."/>
            <person name="Wiebenga A."/>
            <person name="Lubbers R.J."/>
            <person name="Gomes A.C."/>
            <person name="Makela M.R."/>
            <person name="Stajich J."/>
            <person name="Grigoriev I.V."/>
            <person name="Mortensen U.H."/>
            <person name="De Vries R.P."/>
            <person name="Baker S.E."/>
            <person name="Andersen M.R."/>
        </authorList>
    </citation>
    <scope>NUCLEOTIDE SEQUENCE [LARGE SCALE GENOMIC DNA]</scope>
    <source>
        <strain evidence="2 3">CBS 588.65</strain>
    </source>
</reference>
<protein>
    <submittedName>
        <fullName evidence="2">Uncharacterized protein</fullName>
    </submittedName>
</protein>
<keyword evidence="3" id="KW-1185">Reference proteome</keyword>
<comment type="caution">
    <text evidence="2">The sequence shown here is derived from an EMBL/GenBank/DDBJ whole genome shotgun (WGS) entry which is preliminary data.</text>
</comment>
<sequence>MLWFVLMLSSKDSCRGSCLLCFRDHPILFPLFVSCDFLFSLRFSFALISPSLYLRLVCLFLTASCCAFDPACIFFFSFWRGRRGRNDSRLQISHDVFPSVHFDFIPPNNQLTFERVKYEDY</sequence>
<feature type="transmembrane region" description="Helical" evidence="1">
    <location>
        <begin position="54"/>
        <end position="79"/>
    </location>
</feature>
<evidence type="ECO:0000313" key="3">
    <source>
        <dbReference type="Proteomes" id="UP001610334"/>
    </source>
</evidence>
<proteinExistence type="predicted"/>
<dbReference type="EMBL" id="JBFXLT010000004">
    <property type="protein sequence ID" value="KAL2821583.1"/>
    <property type="molecule type" value="Genomic_DNA"/>
</dbReference>
<evidence type="ECO:0000256" key="1">
    <source>
        <dbReference type="SAM" id="Phobius"/>
    </source>
</evidence>
<dbReference type="Proteomes" id="UP001610334">
    <property type="component" value="Unassembled WGS sequence"/>
</dbReference>
<keyword evidence="1" id="KW-0472">Membrane</keyword>
<gene>
    <name evidence="2" type="ORF">BJX63DRAFT_220264</name>
</gene>
<keyword evidence="1" id="KW-0812">Transmembrane</keyword>
<keyword evidence="1" id="KW-1133">Transmembrane helix</keyword>
<organism evidence="2 3">
    <name type="scientific">Aspergillus granulosus</name>
    <dbReference type="NCBI Taxonomy" id="176169"/>
    <lineage>
        <taxon>Eukaryota</taxon>
        <taxon>Fungi</taxon>
        <taxon>Dikarya</taxon>
        <taxon>Ascomycota</taxon>
        <taxon>Pezizomycotina</taxon>
        <taxon>Eurotiomycetes</taxon>
        <taxon>Eurotiomycetidae</taxon>
        <taxon>Eurotiales</taxon>
        <taxon>Aspergillaceae</taxon>
        <taxon>Aspergillus</taxon>
        <taxon>Aspergillus subgen. Nidulantes</taxon>
    </lineage>
</organism>